<dbReference type="InterPro" id="IPR011051">
    <property type="entry name" value="RmlC_Cupin_sf"/>
</dbReference>
<evidence type="ECO:0008006" key="2">
    <source>
        <dbReference type="Google" id="ProtNLM"/>
    </source>
</evidence>
<proteinExistence type="predicted"/>
<dbReference type="SUPFAM" id="SSF51182">
    <property type="entry name" value="RmlC-like cupins"/>
    <property type="match status" value="1"/>
</dbReference>
<name>A0A6J7X483_9CAUD</name>
<organism evidence="1">
    <name type="scientific">uncultured Caudovirales phage</name>
    <dbReference type="NCBI Taxonomy" id="2100421"/>
    <lineage>
        <taxon>Viruses</taxon>
        <taxon>Duplodnaviria</taxon>
        <taxon>Heunggongvirae</taxon>
        <taxon>Uroviricota</taxon>
        <taxon>Caudoviricetes</taxon>
        <taxon>Peduoviridae</taxon>
        <taxon>Maltschvirus</taxon>
        <taxon>Maltschvirus maltsch</taxon>
    </lineage>
</organism>
<protein>
    <recommendedName>
        <fullName evidence="2">Cupin</fullName>
    </recommendedName>
</protein>
<dbReference type="Gene3D" id="2.60.120.10">
    <property type="entry name" value="Jelly Rolls"/>
    <property type="match status" value="1"/>
</dbReference>
<gene>
    <name evidence="1" type="ORF">UFOVP367_61</name>
</gene>
<evidence type="ECO:0000313" key="1">
    <source>
        <dbReference type="EMBL" id="CAB5223064.1"/>
    </source>
</evidence>
<accession>A0A6J7X483</accession>
<dbReference type="InterPro" id="IPR014710">
    <property type="entry name" value="RmlC-like_jellyroll"/>
</dbReference>
<dbReference type="EMBL" id="LR798310">
    <property type="protein sequence ID" value="CAB5223064.1"/>
    <property type="molecule type" value="Genomic_DNA"/>
</dbReference>
<reference evidence="1" key="1">
    <citation type="submission" date="2020-05" db="EMBL/GenBank/DDBJ databases">
        <authorList>
            <person name="Chiriac C."/>
            <person name="Salcher M."/>
            <person name="Ghai R."/>
            <person name="Kavagutti S V."/>
        </authorList>
    </citation>
    <scope>NUCLEOTIDE SEQUENCE</scope>
</reference>
<sequence length="168" mass="19694">MIDNWFDREGALKQKDKLSIFLKDWLDKKPFQPPFDPNAVTFDNNVIGTVLYRNDEFQVQLFTVKPNTEIVDHVHPNVDSFEVYLSGEISFRRNKKKITGKKFWREHNGTCAYFGYFIRVNANDWHGATTGNMGGSFLSIQHWKNGTKPSSVHLDWEFKDSNKNLRNY</sequence>